<protein>
    <recommendedName>
        <fullName evidence="4">Secreted protein</fullName>
    </recommendedName>
</protein>
<dbReference type="Proteomes" id="UP000479710">
    <property type="component" value="Unassembled WGS sequence"/>
</dbReference>
<accession>A0A6G1BRC6</accession>
<feature type="signal peptide" evidence="1">
    <location>
        <begin position="1"/>
        <end position="31"/>
    </location>
</feature>
<evidence type="ECO:0008006" key="4">
    <source>
        <dbReference type="Google" id="ProtNLM"/>
    </source>
</evidence>
<sequence length="62" mass="6411">MLLSLPQRGLSIPTVIMLLFFAAAAPRPSQSVFFLGSFRSPGAAAMSADGVAACDARLARGE</sequence>
<name>A0A6G1BRC6_9ORYZ</name>
<evidence type="ECO:0000256" key="1">
    <source>
        <dbReference type="SAM" id="SignalP"/>
    </source>
</evidence>
<keyword evidence="3" id="KW-1185">Reference proteome</keyword>
<gene>
    <name evidence="2" type="ORF">E2562_002713</name>
</gene>
<evidence type="ECO:0000313" key="2">
    <source>
        <dbReference type="EMBL" id="KAF0890301.1"/>
    </source>
</evidence>
<organism evidence="2 3">
    <name type="scientific">Oryza meyeriana var. granulata</name>
    <dbReference type="NCBI Taxonomy" id="110450"/>
    <lineage>
        <taxon>Eukaryota</taxon>
        <taxon>Viridiplantae</taxon>
        <taxon>Streptophyta</taxon>
        <taxon>Embryophyta</taxon>
        <taxon>Tracheophyta</taxon>
        <taxon>Spermatophyta</taxon>
        <taxon>Magnoliopsida</taxon>
        <taxon>Liliopsida</taxon>
        <taxon>Poales</taxon>
        <taxon>Poaceae</taxon>
        <taxon>BOP clade</taxon>
        <taxon>Oryzoideae</taxon>
        <taxon>Oryzeae</taxon>
        <taxon>Oryzinae</taxon>
        <taxon>Oryza</taxon>
        <taxon>Oryza meyeriana</taxon>
    </lineage>
</organism>
<dbReference type="AlphaFoldDB" id="A0A6G1BRC6"/>
<feature type="chain" id="PRO_5026325813" description="Secreted protein" evidence="1">
    <location>
        <begin position="32"/>
        <end position="62"/>
    </location>
</feature>
<comment type="caution">
    <text evidence="2">The sequence shown here is derived from an EMBL/GenBank/DDBJ whole genome shotgun (WGS) entry which is preliminary data.</text>
</comment>
<evidence type="ECO:0000313" key="3">
    <source>
        <dbReference type="Proteomes" id="UP000479710"/>
    </source>
</evidence>
<proteinExistence type="predicted"/>
<dbReference type="EMBL" id="SPHZ02000011">
    <property type="protein sequence ID" value="KAF0890301.1"/>
    <property type="molecule type" value="Genomic_DNA"/>
</dbReference>
<keyword evidence="1" id="KW-0732">Signal</keyword>
<reference evidence="2 3" key="1">
    <citation type="submission" date="2019-11" db="EMBL/GenBank/DDBJ databases">
        <title>Whole genome sequence of Oryza granulata.</title>
        <authorList>
            <person name="Li W."/>
        </authorList>
    </citation>
    <scope>NUCLEOTIDE SEQUENCE [LARGE SCALE GENOMIC DNA]</scope>
    <source>
        <strain evidence="3">cv. Menghai</strain>
        <tissue evidence="2">Leaf</tissue>
    </source>
</reference>